<evidence type="ECO:0000256" key="2">
    <source>
        <dbReference type="ARBA" id="ARBA00006416"/>
    </source>
</evidence>
<feature type="transmembrane region" description="Helical" evidence="9">
    <location>
        <begin position="123"/>
        <end position="143"/>
    </location>
</feature>
<evidence type="ECO:0000256" key="9">
    <source>
        <dbReference type="RuleBase" id="RU363100"/>
    </source>
</evidence>
<comment type="caution">
    <text evidence="10">The sequence shown here is derived from an EMBL/GenBank/DDBJ whole genome shotgun (WGS) entry which is preliminary data.</text>
</comment>
<dbReference type="PANTHER" id="PTHR14154">
    <property type="entry name" value="UPF0041 BRAIN PROTEIN 44-RELATED"/>
    <property type="match status" value="1"/>
</dbReference>
<keyword evidence="4 9" id="KW-0812">Transmembrane</keyword>
<protein>
    <recommendedName>
        <fullName evidence="9">Mitochondrial pyruvate carrier</fullName>
    </recommendedName>
</protein>
<dbReference type="Pfam" id="PF03650">
    <property type="entry name" value="MPC"/>
    <property type="match status" value="1"/>
</dbReference>
<keyword evidence="8 9" id="KW-0472">Membrane</keyword>
<evidence type="ECO:0000256" key="5">
    <source>
        <dbReference type="ARBA" id="ARBA00022792"/>
    </source>
</evidence>
<comment type="similarity">
    <text evidence="2 9">Belongs to the mitochondrial pyruvate carrier (MPC) (TC 2.A.105) family.</text>
</comment>
<name>A0ABR3YGC3_9EURO</name>
<keyword evidence="3 9" id="KW-0813">Transport</keyword>
<dbReference type="InterPro" id="IPR005336">
    <property type="entry name" value="MPC"/>
</dbReference>
<evidence type="ECO:0000256" key="1">
    <source>
        <dbReference type="ARBA" id="ARBA00004448"/>
    </source>
</evidence>
<keyword evidence="6 9" id="KW-1133">Transmembrane helix</keyword>
<proteinExistence type="inferred from homology"/>
<reference evidence="10 11" key="1">
    <citation type="journal article" date="2024" name="IMA Fungus">
        <title>IMA Genome - F19 : A genome assembly and annotation guide to empower mycologists, including annotated draft genome sequences of Ceratocystis pirilliformis, Diaporthe australafricana, Fusarium ophioides, Paecilomyces lecythidis, and Sporothrix stenoceras.</title>
        <authorList>
            <person name="Aylward J."/>
            <person name="Wilson A.M."/>
            <person name="Visagie C.M."/>
            <person name="Spraker J."/>
            <person name="Barnes I."/>
            <person name="Buitendag C."/>
            <person name="Ceriani C."/>
            <person name="Del Mar Angel L."/>
            <person name="du Plessis D."/>
            <person name="Fuchs T."/>
            <person name="Gasser K."/>
            <person name="Kramer D."/>
            <person name="Li W."/>
            <person name="Munsamy K."/>
            <person name="Piso A."/>
            <person name="Price J.L."/>
            <person name="Sonnekus B."/>
            <person name="Thomas C."/>
            <person name="van der Nest A."/>
            <person name="van Dijk A."/>
            <person name="van Heerden A."/>
            <person name="van Vuuren N."/>
            <person name="Yilmaz N."/>
            <person name="Duong T.A."/>
            <person name="van der Merwe N.A."/>
            <person name="Wingfield M.J."/>
            <person name="Wingfield B.D."/>
        </authorList>
    </citation>
    <scope>NUCLEOTIDE SEQUENCE [LARGE SCALE GENOMIC DNA]</scope>
    <source>
        <strain evidence="10 11">CMW 18167</strain>
    </source>
</reference>
<evidence type="ECO:0000256" key="7">
    <source>
        <dbReference type="ARBA" id="ARBA00023128"/>
    </source>
</evidence>
<keyword evidence="7 9" id="KW-0496">Mitochondrion</keyword>
<accession>A0ABR3YGC3</accession>
<evidence type="ECO:0000313" key="11">
    <source>
        <dbReference type="Proteomes" id="UP001583193"/>
    </source>
</evidence>
<evidence type="ECO:0000256" key="4">
    <source>
        <dbReference type="ARBA" id="ARBA00022692"/>
    </source>
</evidence>
<evidence type="ECO:0000256" key="6">
    <source>
        <dbReference type="ARBA" id="ARBA00022989"/>
    </source>
</evidence>
<dbReference type="Proteomes" id="UP001583193">
    <property type="component" value="Unassembled WGS sequence"/>
</dbReference>
<gene>
    <name evidence="10" type="ORF">Plec18167_000731</name>
</gene>
<keyword evidence="11" id="KW-1185">Reference proteome</keyword>
<evidence type="ECO:0000313" key="10">
    <source>
        <dbReference type="EMBL" id="KAL1886796.1"/>
    </source>
</evidence>
<comment type="function">
    <text evidence="9">Mediates the uptake of pyruvate into mitochondria.</text>
</comment>
<organism evidence="10 11">
    <name type="scientific">Paecilomyces lecythidis</name>
    <dbReference type="NCBI Taxonomy" id="3004212"/>
    <lineage>
        <taxon>Eukaryota</taxon>
        <taxon>Fungi</taxon>
        <taxon>Dikarya</taxon>
        <taxon>Ascomycota</taxon>
        <taxon>Pezizomycotina</taxon>
        <taxon>Eurotiomycetes</taxon>
        <taxon>Eurotiomycetidae</taxon>
        <taxon>Eurotiales</taxon>
        <taxon>Thermoascaceae</taxon>
        <taxon>Paecilomyces</taxon>
    </lineage>
</organism>
<comment type="subcellular location">
    <subcellularLocation>
        <location evidence="1 9">Mitochondrion inner membrane</location>
        <topology evidence="1 9">Multi-pass membrane protein</topology>
    </subcellularLocation>
</comment>
<evidence type="ECO:0000256" key="3">
    <source>
        <dbReference type="ARBA" id="ARBA00022448"/>
    </source>
</evidence>
<keyword evidence="5 9" id="KW-0999">Mitochondrion inner membrane</keyword>
<sequence length="182" mass="20226">MSTSRIGLRFFQNTRAAYRNASAPFRRQGFQGRRFQSSETGAAAQQQQQQQQSAFQRLWNSPIGIKTVHFWAPVMKWALVIAGIADFARPAEKLSLTQNAALMATGAIWTRWCLIIKPRNVLLAAVNFFLGCVGVVQVSRIFLWRRSQTGSSAEAAKEIEHEVVDSAKAVEESAKGALQKSN</sequence>
<comment type="caution">
    <text evidence="9">Lacks conserved residue(s) required for the propagation of feature annotation.</text>
</comment>
<dbReference type="EMBL" id="JAVDPF010000001">
    <property type="protein sequence ID" value="KAL1886796.1"/>
    <property type="molecule type" value="Genomic_DNA"/>
</dbReference>
<evidence type="ECO:0000256" key="8">
    <source>
        <dbReference type="ARBA" id="ARBA00023136"/>
    </source>
</evidence>